<keyword evidence="4" id="KW-1185">Reference proteome</keyword>
<organism evidence="3 4">
    <name type="scientific">Purpureocillium lavendulum</name>
    <dbReference type="NCBI Taxonomy" id="1247861"/>
    <lineage>
        <taxon>Eukaryota</taxon>
        <taxon>Fungi</taxon>
        <taxon>Dikarya</taxon>
        <taxon>Ascomycota</taxon>
        <taxon>Pezizomycotina</taxon>
        <taxon>Sordariomycetes</taxon>
        <taxon>Hypocreomycetidae</taxon>
        <taxon>Hypocreales</taxon>
        <taxon>Ophiocordycipitaceae</taxon>
        <taxon>Purpureocillium</taxon>
    </lineage>
</organism>
<protein>
    <submittedName>
        <fullName evidence="3">C-14 sterol reductase</fullName>
    </submittedName>
</protein>
<evidence type="ECO:0000313" key="3">
    <source>
        <dbReference type="EMBL" id="KAJ6445033.1"/>
    </source>
</evidence>
<name>A0AB34G048_9HYPO</name>
<dbReference type="InterPro" id="IPR056002">
    <property type="entry name" value="DUF7580"/>
</dbReference>
<comment type="caution">
    <text evidence="3">The sequence shown here is derived from an EMBL/GenBank/DDBJ whole genome shotgun (WGS) entry which is preliminary data.</text>
</comment>
<evidence type="ECO:0000313" key="4">
    <source>
        <dbReference type="Proteomes" id="UP001163105"/>
    </source>
</evidence>
<sequence length="589" mass="66017">MSGFEIAGIVLGSLPLLISAIEHYGDGISTIQRWRRYQRELRSLTRNLETERVKLQNVCEKLLVGIVPPSRIELMINEPMGSCWREDETQKKVRVRLWKGFEAFEATIGDVQTAVEEMNRRIASQCGPNASEIKRAVFTLSRSQYADLLSTIRDGISNLENLTDRNMELEPARRLRSQGKFFMLLREMSKSVYRALGFSLDCSCTHDVGLRLERRTANFIPTDNDEKIMSDTAFKLALSYDSSPEYPEIAAWDENARIWEEIRVKAAPIPEKRSHPCEPPICPGAVWPKLSKGKKTVAFAHLSRASGTTSATATVVRTEVSQGDMKSLHTSISSLTMGMGSIELVSFGTTMKLCQRIKIPKDGKTESYGVIIDHESQTRRSYAVYPVHQTLGYEQIRLRPRSLISFRQVLDQKIHLPYRDRLQLAVTISSSVLQLHGSPWLRSTISSRDIFFIKVQDYPVWSHPLVIKQFRPVSPSDERLSGEAAVGSGFCNSTLFSLGILLIEIILGKTFDSLRTSDEGSLSTSFAPVLADYITAQRIVDQNIRMASANYGTAVTRLIGQSPGLDSADFCQEIYSGVVALLEKDLAYT</sequence>
<dbReference type="Pfam" id="PF24476">
    <property type="entry name" value="DUF7580"/>
    <property type="match status" value="1"/>
</dbReference>
<feature type="signal peptide" evidence="1">
    <location>
        <begin position="1"/>
        <end position="20"/>
    </location>
</feature>
<feature type="domain" description="DUF7580" evidence="2">
    <location>
        <begin position="185"/>
        <end position="587"/>
    </location>
</feature>
<dbReference type="EMBL" id="JAQHRD010000002">
    <property type="protein sequence ID" value="KAJ6445033.1"/>
    <property type="molecule type" value="Genomic_DNA"/>
</dbReference>
<accession>A0AB34G048</accession>
<gene>
    <name evidence="3" type="ORF">O9K51_03435</name>
</gene>
<keyword evidence="1" id="KW-0732">Signal</keyword>
<dbReference type="PANTHER" id="PTHR35186:SF4">
    <property type="entry name" value="PRION-INHIBITION AND PROPAGATION HELO DOMAIN-CONTAINING PROTEIN"/>
    <property type="match status" value="1"/>
</dbReference>
<evidence type="ECO:0000259" key="2">
    <source>
        <dbReference type="Pfam" id="PF24476"/>
    </source>
</evidence>
<dbReference type="PANTHER" id="PTHR35186">
    <property type="entry name" value="ANK_REP_REGION DOMAIN-CONTAINING PROTEIN"/>
    <property type="match status" value="1"/>
</dbReference>
<reference evidence="3" key="1">
    <citation type="submission" date="2023-01" db="EMBL/GenBank/DDBJ databases">
        <title>The growth and conidiation of Purpureocillium lavendulum are regulated by nitrogen source and histone H3K14 acetylation.</title>
        <authorList>
            <person name="Tang P."/>
            <person name="Han J."/>
            <person name="Zhang C."/>
            <person name="Tang P."/>
            <person name="Qi F."/>
            <person name="Zhang K."/>
            <person name="Liang L."/>
        </authorList>
    </citation>
    <scope>NUCLEOTIDE SEQUENCE</scope>
    <source>
        <strain evidence="3">YMF1.00683</strain>
    </source>
</reference>
<dbReference type="Proteomes" id="UP001163105">
    <property type="component" value="Unassembled WGS sequence"/>
</dbReference>
<feature type="chain" id="PRO_5044308695" evidence="1">
    <location>
        <begin position="21"/>
        <end position="589"/>
    </location>
</feature>
<evidence type="ECO:0000256" key="1">
    <source>
        <dbReference type="SAM" id="SignalP"/>
    </source>
</evidence>
<dbReference type="AlphaFoldDB" id="A0AB34G048"/>
<proteinExistence type="predicted"/>